<feature type="signal peptide" evidence="1">
    <location>
        <begin position="1"/>
        <end position="20"/>
    </location>
</feature>
<gene>
    <name evidence="2" type="ordered locus">Mpe_A0493</name>
</gene>
<feature type="chain" id="PRO_5002646307" description="RND transporter" evidence="1">
    <location>
        <begin position="21"/>
        <end position="94"/>
    </location>
</feature>
<evidence type="ECO:0000313" key="3">
    <source>
        <dbReference type="Proteomes" id="UP000000366"/>
    </source>
</evidence>
<dbReference type="RefSeq" id="WP_011828093.1">
    <property type="nucleotide sequence ID" value="NC_008825.1"/>
</dbReference>
<organism evidence="2 3">
    <name type="scientific">Methylibium petroleiphilum (strain ATCC BAA-1232 / LMG 22953 / PM1)</name>
    <dbReference type="NCBI Taxonomy" id="420662"/>
    <lineage>
        <taxon>Bacteria</taxon>
        <taxon>Pseudomonadati</taxon>
        <taxon>Pseudomonadota</taxon>
        <taxon>Betaproteobacteria</taxon>
        <taxon>Burkholderiales</taxon>
        <taxon>Sphaerotilaceae</taxon>
        <taxon>Methylibium</taxon>
    </lineage>
</organism>
<keyword evidence="3" id="KW-1185">Reference proteome</keyword>
<sequence length="94" mass="10071">MKKSPMTALLLAAATTLAGAQPLIDGEVRKVDAAQNKITLKHGEIAHLDMPPMSMVFQVKDPALLAKVKAGDKVRFSVDRIDGVYTVTAIELAK</sequence>
<dbReference type="eggNOG" id="COG5569">
    <property type="taxonomic scope" value="Bacteria"/>
</dbReference>
<reference evidence="2 3" key="1">
    <citation type="journal article" date="2007" name="J. Bacteriol.">
        <title>Whole-genome analysis of the methyl tert-butyl ether-degrading beta-proteobacterium Methylibium petroleiphilum PM1.</title>
        <authorList>
            <person name="Kane S.R."/>
            <person name="Chakicherla A.Y."/>
            <person name="Chain P.S.G."/>
            <person name="Schmidt R."/>
            <person name="Shin M.W."/>
            <person name="Legler T.C."/>
            <person name="Scow K.M."/>
            <person name="Larimer F.W."/>
            <person name="Lucas S.M."/>
            <person name="Richardson P.M."/>
            <person name="Hristova K.R."/>
        </authorList>
    </citation>
    <scope>NUCLEOTIDE SEQUENCE [LARGE SCALE GENOMIC DNA]</scope>
    <source>
        <strain evidence="3">ATCC BAA-1232 / LMG 22953 / PM1</strain>
    </source>
</reference>
<dbReference type="HOGENOM" id="CLU_140852_1_1_4"/>
<dbReference type="AlphaFoldDB" id="A2SD16"/>
<keyword evidence="1" id="KW-0732">Signal</keyword>
<evidence type="ECO:0000313" key="2">
    <source>
        <dbReference type="EMBL" id="ABM93455.1"/>
    </source>
</evidence>
<dbReference type="Pfam" id="PF11604">
    <property type="entry name" value="CusF_Ec"/>
    <property type="match status" value="1"/>
</dbReference>
<dbReference type="EMBL" id="CP000555">
    <property type="protein sequence ID" value="ABM93455.1"/>
    <property type="molecule type" value="Genomic_DNA"/>
</dbReference>
<dbReference type="InterPro" id="IPR021647">
    <property type="entry name" value="CusF_Ec"/>
</dbReference>
<dbReference type="STRING" id="420662.Mpe_A0493"/>
<dbReference type="KEGG" id="mpt:Mpe_A0493"/>
<dbReference type="InterPro" id="IPR042230">
    <property type="entry name" value="CusF_sf"/>
</dbReference>
<name>A2SD16_METPP</name>
<dbReference type="Gene3D" id="2.40.50.320">
    <property type="entry name" value="Copper binding periplasmic protein CusF"/>
    <property type="match status" value="1"/>
</dbReference>
<accession>A2SD16</accession>
<proteinExistence type="predicted"/>
<dbReference type="Proteomes" id="UP000000366">
    <property type="component" value="Chromosome"/>
</dbReference>
<evidence type="ECO:0000256" key="1">
    <source>
        <dbReference type="SAM" id="SignalP"/>
    </source>
</evidence>
<evidence type="ECO:0008006" key="4">
    <source>
        <dbReference type="Google" id="ProtNLM"/>
    </source>
</evidence>
<protein>
    <recommendedName>
        <fullName evidence="4">RND transporter</fullName>
    </recommendedName>
</protein>